<keyword evidence="1" id="KW-1133">Transmembrane helix</keyword>
<dbReference type="AlphaFoldDB" id="A0A2T7A0J7"/>
<dbReference type="EMBL" id="NESQ01000048">
    <property type="protein sequence ID" value="PUU81244.1"/>
    <property type="molecule type" value="Genomic_DNA"/>
</dbReference>
<protein>
    <submittedName>
        <fullName evidence="2">Uncharacterized protein</fullName>
    </submittedName>
</protein>
<dbReference type="Proteomes" id="UP000244722">
    <property type="component" value="Unassembled WGS sequence"/>
</dbReference>
<name>A0A2T7A0J7_TUBBO</name>
<gene>
    <name evidence="2" type="ORF">B9Z19DRAFT_1077683</name>
</gene>
<feature type="transmembrane region" description="Helical" evidence="1">
    <location>
        <begin position="6"/>
        <end position="23"/>
    </location>
</feature>
<evidence type="ECO:0000313" key="2">
    <source>
        <dbReference type="EMBL" id="PUU81244.1"/>
    </source>
</evidence>
<evidence type="ECO:0000313" key="3">
    <source>
        <dbReference type="Proteomes" id="UP000244722"/>
    </source>
</evidence>
<comment type="caution">
    <text evidence="2">The sequence shown here is derived from an EMBL/GenBank/DDBJ whole genome shotgun (WGS) entry which is preliminary data.</text>
</comment>
<keyword evidence="1" id="KW-0812">Transmembrane</keyword>
<evidence type="ECO:0000256" key="1">
    <source>
        <dbReference type="SAM" id="Phobius"/>
    </source>
</evidence>
<keyword evidence="3" id="KW-1185">Reference proteome</keyword>
<keyword evidence="1" id="KW-0472">Membrane</keyword>
<sequence length="114" mass="12254">MLFSYFSWAAVLCALDVIWAVVYHREVLMEVKVVCGGLLRRVCVCVCVCELSEGGSTSIINILVVTRVLTYWCSIGGGGGSRSGATVHTVCTVPVYTVVCGTRVHFALLCSFPS</sequence>
<organism evidence="2 3">
    <name type="scientific">Tuber borchii</name>
    <name type="common">White truffle</name>
    <dbReference type="NCBI Taxonomy" id="42251"/>
    <lineage>
        <taxon>Eukaryota</taxon>
        <taxon>Fungi</taxon>
        <taxon>Dikarya</taxon>
        <taxon>Ascomycota</taxon>
        <taxon>Pezizomycotina</taxon>
        <taxon>Pezizomycetes</taxon>
        <taxon>Pezizales</taxon>
        <taxon>Tuberaceae</taxon>
        <taxon>Tuber</taxon>
    </lineage>
</organism>
<accession>A0A2T7A0J7</accession>
<reference evidence="2 3" key="1">
    <citation type="submission" date="2017-04" db="EMBL/GenBank/DDBJ databases">
        <title>Draft genome sequence of Tuber borchii Vittad., a whitish edible truffle.</title>
        <authorList>
            <consortium name="DOE Joint Genome Institute"/>
            <person name="Murat C."/>
            <person name="Kuo A."/>
            <person name="Barry K.W."/>
            <person name="Clum A."/>
            <person name="Dockter R.B."/>
            <person name="Fauchery L."/>
            <person name="Iotti M."/>
            <person name="Kohler A."/>
            <person name="Labutti K."/>
            <person name="Lindquist E.A."/>
            <person name="Lipzen A."/>
            <person name="Ohm R.A."/>
            <person name="Wang M."/>
            <person name="Grigoriev I.V."/>
            <person name="Zambonelli A."/>
            <person name="Martin F.M."/>
        </authorList>
    </citation>
    <scope>NUCLEOTIDE SEQUENCE [LARGE SCALE GENOMIC DNA]</scope>
    <source>
        <strain evidence="2 3">Tbo3840</strain>
    </source>
</reference>
<proteinExistence type="predicted"/>